<evidence type="ECO:0008006" key="3">
    <source>
        <dbReference type="Google" id="ProtNLM"/>
    </source>
</evidence>
<accession>A0A453I054</accession>
<reference evidence="1" key="4">
    <citation type="submission" date="2019-03" db="UniProtKB">
        <authorList>
            <consortium name="EnsemblPlants"/>
        </authorList>
    </citation>
    <scope>IDENTIFICATION</scope>
</reference>
<reference evidence="1" key="5">
    <citation type="journal article" date="2021" name="G3 (Bethesda)">
        <title>Aegilops tauschii genome assembly Aet v5.0 features greater sequence contiguity and improved annotation.</title>
        <authorList>
            <person name="Wang L."/>
            <person name="Zhu T."/>
            <person name="Rodriguez J.C."/>
            <person name="Deal K.R."/>
            <person name="Dubcovsky J."/>
            <person name="McGuire P.E."/>
            <person name="Lux T."/>
            <person name="Spannagl M."/>
            <person name="Mayer K.F.X."/>
            <person name="Baldrich P."/>
            <person name="Meyers B.C."/>
            <person name="Huo N."/>
            <person name="Gu Y.Q."/>
            <person name="Zhou H."/>
            <person name="Devos K.M."/>
            <person name="Bennetzen J.L."/>
            <person name="Unver T."/>
            <person name="Budak H."/>
            <person name="Gulick P.J."/>
            <person name="Galiba G."/>
            <person name="Kalapos B."/>
            <person name="Nelson D.R."/>
            <person name="Li P."/>
            <person name="You F.M."/>
            <person name="Luo M.C."/>
            <person name="Dvorak J."/>
        </authorList>
    </citation>
    <scope>NUCLEOTIDE SEQUENCE [LARGE SCALE GENOMIC DNA]</scope>
    <source>
        <strain evidence="1">cv. AL8/78</strain>
    </source>
</reference>
<protein>
    <recommendedName>
        <fullName evidence="3">DUF4219 domain-containing protein</fullName>
    </recommendedName>
</protein>
<name>A0A453I054_AEGTS</name>
<keyword evidence="2" id="KW-1185">Reference proteome</keyword>
<dbReference type="AlphaFoldDB" id="A0A453I054"/>
<dbReference type="EnsemblPlants" id="AET4Gv20378800.1">
    <property type="protein sequence ID" value="AET4Gv20378800.1"/>
    <property type="gene ID" value="AET4Gv20378800"/>
</dbReference>
<reference evidence="2" key="2">
    <citation type="journal article" date="2017" name="Nat. Plants">
        <title>The Aegilops tauschii genome reveals multiple impacts of transposons.</title>
        <authorList>
            <person name="Zhao G."/>
            <person name="Zou C."/>
            <person name="Li K."/>
            <person name="Wang K."/>
            <person name="Li T."/>
            <person name="Gao L."/>
            <person name="Zhang X."/>
            <person name="Wang H."/>
            <person name="Yang Z."/>
            <person name="Liu X."/>
            <person name="Jiang W."/>
            <person name="Mao L."/>
            <person name="Kong X."/>
            <person name="Jiao Y."/>
            <person name="Jia J."/>
        </authorList>
    </citation>
    <scope>NUCLEOTIDE SEQUENCE [LARGE SCALE GENOMIC DNA]</scope>
    <source>
        <strain evidence="2">cv. AL8/78</strain>
    </source>
</reference>
<reference evidence="1" key="3">
    <citation type="journal article" date="2017" name="Nature">
        <title>Genome sequence of the progenitor of the wheat D genome Aegilops tauschii.</title>
        <authorList>
            <person name="Luo M.C."/>
            <person name="Gu Y.Q."/>
            <person name="Puiu D."/>
            <person name="Wang H."/>
            <person name="Twardziok S.O."/>
            <person name="Deal K.R."/>
            <person name="Huo N."/>
            <person name="Zhu T."/>
            <person name="Wang L."/>
            <person name="Wang Y."/>
            <person name="McGuire P.E."/>
            <person name="Liu S."/>
            <person name="Long H."/>
            <person name="Ramasamy R.K."/>
            <person name="Rodriguez J.C."/>
            <person name="Van S.L."/>
            <person name="Yuan L."/>
            <person name="Wang Z."/>
            <person name="Xia Z."/>
            <person name="Xiao L."/>
            <person name="Anderson O.D."/>
            <person name="Ouyang S."/>
            <person name="Liang Y."/>
            <person name="Zimin A.V."/>
            <person name="Pertea G."/>
            <person name="Qi P."/>
            <person name="Bennetzen J.L."/>
            <person name="Dai X."/>
            <person name="Dawson M.W."/>
            <person name="Muller H.G."/>
            <person name="Kugler K."/>
            <person name="Rivarola-Duarte L."/>
            <person name="Spannagl M."/>
            <person name="Mayer K.F.X."/>
            <person name="Lu F.H."/>
            <person name="Bevan M.W."/>
            <person name="Leroy P."/>
            <person name="Li P."/>
            <person name="You F.M."/>
            <person name="Sun Q."/>
            <person name="Liu Z."/>
            <person name="Lyons E."/>
            <person name="Wicker T."/>
            <person name="Salzberg S.L."/>
            <person name="Devos K.M."/>
            <person name="Dvorak J."/>
        </authorList>
    </citation>
    <scope>NUCLEOTIDE SEQUENCE [LARGE SCALE GENOMIC DNA]</scope>
    <source>
        <strain evidence="1">cv. AL8/78</strain>
    </source>
</reference>
<proteinExistence type="predicted"/>
<evidence type="ECO:0000313" key="2">
    <source>
        <dbReference type="Proteomes" id="UP000015105"/>
    </source>
</evidence>
<organism evidence="1 2">
    <name type="scientific">Aegilops tauschii subsp. strangulata</name>
    <name type="common">Goatgrass</name>
    <dbReference type="NCBI Taxonomy" id="200361"/>
    <lineage>
        <taxon>Eukaryota</taxon>
        <taxon>Viridiplantae</taxon>
        <taxon>Streptophyta</taxon>
        <taxon>Embryophyta</taxon>
        <taxon>Tracheophyta</taxon>
        <taxon>Spermatophyta</taxon>
        <taxon>Magnoliopsida</taxon>
        <taxon>Liliopsida</taxon>
        <taxon>Poales</taxon>
        <taxon>Poaceae</taxon>
        <taxon>BOP clade</taxon>
        <taxon>Pooideae</taxon>
        <taxon>Triticodae</taxon>
        <taxon>Triticeae</taxon>
        <taxon>Triticinae</taxon>
        <taxon>Aegilops</taxon>
    </lineage>
</organism>
<evidence type="ECO:0000313" key="1">
    <source>
        <dbReference type="EnsemblPlants" id="AET4Gv20378800.1"/>
    </source>
</evidence>
<dbReference type="Gramene" id="AET4Gv20378800.1">
    <property type="protein sequence ID" value="AET4Gv20378800.1"/>
    <property type="gene ID" value="AET4Gv20378800"/>
</dbReference>
<reference evidence="2" key="1">
    <citation type="journal article" date="2014" name="Science">
        <title>Ancient hybridizations among the ancestral genomes of bread wheat.</title>
        <authorList>
            <consortium name="International Wheat Genome Sequencing Consortium,"/>
            <person name="Marcussen T."/>
            <person name="Sandve S.R."/>
            <person name="Heier L."/>
            <person name="Spannagl M."/>
            <person name="Pfeifer M."/>
            <person name="Jakobsen K.S."/>
            <person name="Wulff B.B."/>
            <person name="Steuernagel B."/>
            <person name="Mayer K.F."/>
            <person name="Olsen O.A."/>
        </authorList>
    </citation>
    <scope>NUCLEOTIDE SEQUENCE [LARGE SCALE GENOMIC DNA]</scope>
    <source>
        <strain evidence="2">cv. AL8/78</strain>
    </source>
</reference>
<dbReference type="Proteomes" id="UP000015105">
    <property type="component" value="Chromosome 4D"/>
</dbReference>
<sequence>MALMKFDLPLLDYDTSFSLWQVKMRAILAHTDLDEALDGFGGKEPKAWTKDEKRRDRKAVFMIHLH</sequence>